<evidence type="ECO:0000256" key="4">
    <source>
        <dbReference type="SAM" id="Phobius"/>
    </source>
</evidence>
<dbReference type="CDD" id="cd04186">
    <property type="entry name" value="GT_2_like_c"/>
    <property type="match status" value="1"/>
</dbReference>
<dbReference type="AlphaFoldDB" id="A0A0G0NF39"/>
<dbReference type="PANTHER" id="PTHR43179:SF12">
    <property type="entry name" value="GALACTOFURANOSYLTRANSFERASE GLFT2"/>
    <property type="match status" value="1"/>
</dbReference>
<dbReference type="SUPFAM" id="SSF53448">
    <property type="entry name" value="Nucleotide-diphospho-sugar transferases"/>
    <property type="match status" value="1"/>
</dbReference>
<dbReference type="GO" id="GO:0016757">
    <property type="term" value="F:glycosyltransferase activity"/>
    <property type="evidence" value="ECO:0007669"/>
    <property type="project" value="UniProtKB-KW"/>
</dbReference>
<dbReference type="Pfam" id="PF00535">
    <property type="entry name" value="Glycos_transf_2"/>
    <property type="match status" value="1"/>
</dbReference>
<organism evidence="6 7">
    <name type="scientific">Candidatus Woesebacteria bacterium GW2011_GWB1_38_5b</name>
    <dbReference type="NCBI Taxonomy" id="1618569"/>
    <lineage>
        <taxon>Bacteria</taxon>
        <taxon>Candidatus Woeseibacteriota</taxon>
    </lineage>
</organism>
<evidence type="ECO:0000256" key="2">
    <source>
        <dbReference type="ARBA" id="ARBA00022676"/>
    </source>
</evidence>
<evidence type="ECO:0000313" key="7">
    <source>
        <dbReference type="Proteomes" id="UP000034181"/>
    </source>
</evidence>
<comment type="similarity">
    <text evidence="1">Belongs to the glycosyltransferase 2 family.</text>
</comment>
<evidence type="ECO:0000256" key="1">
    <source>
        <dbReference type="ARBA" id="ARBA00006739"/>
    </source>
</evidence>
<evidence type="ECO:0000313" key="6">
    <source>
        <dbReference type="EMBL" id="KKQ75706.1"/>
    </source>
</evidence>
<feature type="transmembrane region" description="Helical" evidence="4">
    <location>
        <begin position="248"/>
        <end position="267"/>
    </location>
</feature>
<dbReference type="InterPro" id="IPR029044">
    <property type="entry name" value="Nucleotide-diphossugar_trans"/>
</dbReference>
<accession>A0A0G0NF39</accession>
<dbReference type="EMBL" id="LBUZ01000006">
    <property type="protein sequence ID" value="KKQ75706.1"/>
    <property type="molecule type" value="Genomic_DNA"/>
</dbReference>
<evidence type="ECO:0000259" key="5">
    <source>
        <dbReference type="Pfam" id="PF00535"/>
    </source>
</evidence>
<protein>
    <submittedName>
        <fullName evidence="6">Glycosyl transferase family 2</fullName>
    </submittedName>
</protein>
<dbReference type="Proteomes" id="UP000034181">
    <property type="component" value="Unassembled WGS sequence"/>
</dbReference>
<sequence>MKSRISVIVPTWNGEKTIKACINSLLVQTVKPAEVIVVDNASVDSTLSIVNKIKQHSQKVKIVRNNKNLGVAGGRNTGIKAAAKSSNYIFLFDHDMVASKKMLEELVNTVKKTGAGLVTPKIYYLKPGKLIWAAGTGVNLWTGQVIFRGGKDRGQFDAEVEVDVAPAAMLIARKVLRKVRGFDERIFAVWEDTDFSFKVRKAGFKIYYSPKAVASHDLLYEPEAEAKRLLVRYGYFIGRNRIIFMKRYAKSFPLFLTMLPVYAFYYLRLALRYNELAGYYKFLKGNYDGLMHEN</sequence>
<keyword evidence="4" id="KW-0472">Membrane</keyword>
<dbReference type="Gene3D" id="3.90.550.10">
    <property type="entry name" value="Spore Coat Polysaccharide Biosynthesis Protein SpsA, Chain A"/>
    <property type="match status" value="1"/>
</dbReference>
<keyword evidence="2" id="KW-0328">Glycosyltransferase</keyword>
<evidence type="ECO:0000256" key="3">
    <source>
        <dbReference type="ARBA" id="ARBA00022679"/>
    </source>
</evidence>
<dbReference type="PANTHER" id="PTHR43179">
    <property type="entry name" value="RHAMNOSYLTRANSFERASE WBBL"/>
    <property type="match status" value="1"/>
</dbReference>
<reference evidence="6 7" key="1">
    <citation type="journal article" date="2015" name="Nature">
        <title>rRNA introns, odd ribosomes, and small enigmatic genomes across a large radiation of phyla.</title>
        <authorList>
            <person name="Brown C.T."/>
            <person name="Hug L.A."/>
            <person name="Thomas B.C."/>
            <person name="Sharon I."/>
            <person name="Castelle C.J."/>
            <person name="Singh A."/>
            <person name="Wilkins M.J."/>
            <person name="Williams K.H."/>
            <person name="Banfield J.F."/>
        </authorList>
    </citation>
    <scope>NUCLEOTIDE SEQUENCE [LARGE SCALE GENOMIC DNA]</scope>
</reference>
<keyword evidence="3 6" id="KW-0808">Transferase</keyword>
<keyword evidence="4" id="KW-0812">Transmembrane</keyword>
<proteinExistence type="inferred from homology"/>
<gene>
    <name evidence="6" type="ORF">US96_C0006G0018</name>
</gene>
<dbReference type="InterPro" id="IPR001173">
    <property type="entry name" value="Glyco_trans_2-like"/>
</dbReference>
<name>A0A0G0NF39_9BACT</name>
<feature type="domain" description="Glycosyltransferase 2-like" evidence="5">
    <location>
        <begin position="6"/>
        <end position="179"/>
    </location>
</feature>
<comment type="caution">
    <text evidence="6">The sequence shown here is derived from an EMBL/GenBank/DDBJ whole genome shotgun (WGS) entry which is preliminary data.</text>
</comment>
<keyword evidence="4" id="KW-1133">Transmembrane helix</keyword>